<accession>B7KIH5</accession>
<dbReference type="InterPro" id="IPR011009">
    <property type="entry name" value="Kinase-like_dom_sf"/>
</dbReference>
<name>B7KIH5_GLOC7</name>
<gene>
    <name evidence="1" type="ordered locus">PCC7424_0925</name>
</gene>
<dbReference type="EMBL" id="CP001291">
    <property type="protein sequence ID" value="ACK69381.1"/>
    <property type="molecule type" value="Genomic_DNA"/>
</dbReference>
<proteinExistence type="predicted"/>
<dbReference type="HOGENOM" id="CLU_865248_0_0_3"/>
<dbReference type="OrthoDB" id="460293at2"/>
<keyword evidence="2" id="KW-1185">Reference proteome</keyword>
<protein>
    <submittedName>
        <fullName evidence="1">Uncharacterized protein</fullName>
    </submittedName>
</protein>
<evidence type="ECO:0000313" key="1">
    <source>
        <dbReference type="EMBL" id="ACK69381.1"/>
    </source>
</evidence>
<evidence type="ECO:0000313" key="2">
    <source>
        <dbReference type="Proteomes" id="UP000002384"/>
    </source>
</evidence>
<dbReference type="eggNOG" id="ENOG50309GM">
    <property type="taxonomic scope" value="Bacteria"/>
</dbReference>
<dbReference type="KEGG" id="cyc:PCC7424_0925"/>
<organism evidence="1 2">
    <name type="scientific">Gloeothece citriformis (strain PCC 7424)</name>
    <name type="common">Cyanothece sp. (strain PCC 7424)</name>
    <dbReference type="NCBI Taxonomy" id="65393"/>
    <lineage>
        <taxon>Bacteria</taxon>
        <taxon>Bacillati</taxon>
        <taxon>Cyanobacteriota</taxon>
        <taxon>Cyanophyceae</taxon>
        <taxon>Oscillatoriophycideae</taxon>
        <taxon>Chroococcales</taxon>
        <taxon>Aphanothecaceae</taxon>
        <taxon>Gloeothece</taxon>
        <taxon>Gloeothece citriformis</taxon>
    </lineage>
</organism>
<dbReference type="RefSeq" id="WP_012598328.1">
    <property type="nucleotide sequence ID" value="NC_011729.1"/>
</dbReference>
<dbReference type="SUPFAM" id="SSF56112">
    <property type="entry name" value="Protein kinase-like (PK-like)"/>
    <property type="match status" value="1"/>
</dbReference>
<dbReference type="STRING" id="65393.PCC7424_0925"/>
<reference evidence="2" key="1">
    <citation type="journal article" date="2011" name="MBio">
        <title>Novel metabolic attributes of the genus Cyanothece, comprising a group of unicellular nitrogen-fixing Cyanobacteria.</title>
        <authorList>
            <person name="Bandyopadhyay A."/>
            <person name="Elvitigala T."/>
            <person name="Welsh E."/>
            <person name="Stockel J."/>
            <person name="Liberton M."/>
            <person name="Min H."/>
            <person name="Sherman L.A."/>
            <person name="Pakrasi H.B."/>
        </authorList>
    </citation>
    <scope>NUCLEOTIDE SEQUENCE [LARGE SCALE GENOMIC DNA]</scope>
    <source>
        <strain evidence="2">PCC 7424</strain>
    </source>
</reference>
<dbReference type="AlphaFoldDB" id="B7KIH5"/>
<dbReference type="Proteomes" id="UP000002384">
    <property type="component" value="Chromosome"/>
</dbReference>
<sequence>MKIRPNIKSYHLAVPIIQKAQKTFFSPHEFYQICQQFKQEKKTGKLYFVLDDSLELPSELLFNFFDDLAEKIKKYPEKNLNQVFYLYKVLIKSKNQTFHRVKANVKLYQSWTQNPIKLSLETVGEGMIGRVAKIRINDGEDLALKVFFDSSLVWQHGPWAEIPAAIYLQAHHVTKNIPEFKFAGENWAVWEWIYPETKPELRSGITYEEFAHQKGLTPLNYLNRQNYNPHQIRLDLGGLQKEYPGRRYHDFFLSIIFYIRKFRQEGFIFLKDYLTLKNMTYFSVRLIVLFFSFLNRQKLSKDLEANGHF</sequence>